<keyword evidence="7" id="KW-1185">Reference proteome</keyword>
<dbReference type="SUPFAM" id="SSF52833">
    <property type="entry name" value="Thioredoxin-like"/>
    <property type="match status" value="1"/>
</dbReference>
<name>A0A7R8YP70_HERIL</name>
<organism evidence="6 7">
    <name type="scientific">Hermetia illucens</name>
    <name type="common">Black soldier fly</name>
    <dbReference type="NCBI Taxonomy" id="343691"/>
    <lineage>
        <taxon>Eukaryota</taxon>
        <taxon>Metazoa</taxon>
        <taxon>Ecdysozoa</taxon>
        <taxon>Arthropoda</taxon>
        <taxon>Hexapoda</taxon>
        <taxon>Insecta</taxon>
        <taxon>Pterygota</taxon>
        <taxon>Neoptera</taxon>
        <taxon>Endopterygota</taxon>
        <taxon>Diptera</taxon>
        <taxon>Brachycera</taxon>
        <taxon>Stratiomyomorpha</taxon>
        <taxon>Stratiomyidae</taxon>
        <taxon>Hermetiinae</taxon>
        <taxon>Hermetia</taxon>
    </lineage>
</organism>
<dbReference type="FunCoup" id="A0A7R8YP70">
    <property type="interactions" value="2316"/>
</dbReference>
<dbReference type="InterPro" id="IPR001012">
    <property type="entry name" value="UBX_dom"/>
</dbReference>
<dbReference type="Pfam" id="PF00789">
    <property type="entry name" value="UBX"/>
    <property type="match status" value="1"/>
</dbReference>
<evidence type="ECO:0000256" key="1">
    <source>
        <dbReference type="ARBA" id="ARBA00004496"/>
    </source>
</evidence>
<evidence type="ECO:0000256" key="3">
    <source>
        <dbReference type="ARBA" id="ARBA00023054"/>
    </source>
</evidence>
<dbReference type="Pfam" id="PF21021">
    <property type="entry name" value="FAF1"/>
    <property type="match status" value="1"/>
</dbReference>
<proteinExistence type="predicted"/>
<dbReference type="InterPro" id="IPR050730">
    <property type="entry name" value="UBX_domain-protein"/>
</dbReference>
<evidence type="ECO:0000256" key="2">
    <source>
        <dbReference type="ARBA" id="ARBA00022490"/>
    </source>
</evidence>
<comment type="subcellular location">
    <subcellularLocation>
        <location evidence="1">Cytoplasm</location>
    </subcellularLocation>
</comment>
<dbReference type="PANTHER" id="PTHR23322">
    <property type="entry name" value="FAS-ASSOCIATED PROTEIN"/>
    <property type="match status" value="1"/>
</dbReference>
<sequence>MEQDGLTNEQTEKVLQFQDLTGIEDINVCRDVLIRHQWDLEIAIQEQLNIREGRPSMYAASADARVPQVVNDRFLQHVFSAHMPGGRGSNDSPPSGITGFLGYLVNCVFQFCYSTLSSLVTTLLNIFRSSERIVTDPLGDVMNFIQSYSEKYPQHPVFYQGTYAQALSDAKRELRFLLVYLHSDASKNADVHSFCSQTLSDSSVVEYINRNMLLWGCDISSPEGYRVSHSINARAYPIMVLIGLRANKMIIMGRMEGDCTPEELLRRLRMVVTDNEVWLSQARSERLESNLRQSLRQQQDEAYEESLRADEEKERRKRQEREELMRIQREEEERIRAEQEKKDEIARLKVELASRVPSEPPHGAPNAISVVFKLPSGARIERRFLTTDSLQDVYNYIFCHPASPDTFEITTNFPKRVLHSNDSTGSRTLIEVGLKHREVLFVNDLDA</sequence>
<dbReference type="CDD" id="cd16120">
    <property type="entry name" value="UBX_UBXN3B"/>
    <property type="match status" value="1"/>
</dbReference>
<dbReference type="SMART" id="SM00166">
    <property type="entry name" value="UBX"/>
    <property type="match status" value="1"/>
</dbReference>
<dbReference type="EMBL" id="LR899009">
    <property type="protein sequence ID" value="CAD7080011.1"/>
    <property type="molecule type" value="Genomic_DNA"/>
</dbReference>
<feature type="domain" description="UBX" evidence="5">
    <location>
        <begin position="363"/>
        <end position="442"/>
    </location>
</feature>
<evidence type="ECO:0000259" key="5">
    <source>
        <dbReference type="PROSITE" id="PS50033"/>
    </source>
</evidence>
<reference evidence="6 7" key="1">
    <citation type="submission" date="2020-11" db="EMBL/GenBank/DDBJ databases">
        <authorList>
            <person name="Wallbank WR R."/>
            <person name="Pardo Diaz C."/>
            <person name="Kozak K."/>
            <person name="Martin S."/>
            <person name="Jiggins C."/>
            <person name="Moest M."/>
            <person name="Warren A I."/>
            <person name="Generalovic N T."/>
            <person name="Byers J.R.P. K."/>
            <person name="Montejo-Kovacevich G."/>
            <person name="Yen C E."/>
        </authorList>
    </citation>
    <scope>NUCLEOTIDE SEQUENCE [LARGE SCALE GENOMIC DNA]</scope>
</reference>
<dbReference type="PANTHER" id="PTHR23322:SF1">
    <property type="entry name" value="FAS-ASSOCIATED FACTOR 2"/>
    <property type="match status" value="1"/>
</dbReference>
<dbReference type="InParanoid" id="A0A7R8YP70"/>
<dbReference type="InterPro" id="IPR054109">
    <property type="entry name" value="UBA_8"/>
</dbReference>
<keyword evidence="2" id="KW-0963">Cytoplasm</keyword>
<dbReference type="GO" id="GO:0036503">
    <property type="term" value="P:ERAD pathway"/>
    <property type="evidence" value="ECO:0007669"/>
    <property type="project" value="TreeGrafter"/>
</dbReference>
<dbReference type="Proteomes" id="UP000594454">
    <property type="component" value="Chromosome 1"/>
</dbReference>
<dbReference type="AlphaFoldDB" id="A0A7R8YP70"/>
<dbReference type="InterPro" id="IPR029071">
    <property type="entry name" value="Ubiquitin-like_domsf"/>
</dbReference>
<dbReference type="InterPro" id="IPR049483">
    <property type="entry name" value="FAF1_2-like_UAS"/>
</dbReference>
<dbReference type="SMART" id="SM00594">
    <property type="entry name" value="UAS"/>
    <property type="match status" value="1"/>
</dbReference>
<dbReference type="InterPro" id="IPR006577">
    <property type="entry name" value="UAS"/>
</dbReference>
<dbReference type="OrthoDB" id="1026733at2759"/>
<dbReference type="PROSITE" id="PS50033">
    <property type="entry name" value="UBX"/>
    <property type="match status" value="1"/>
</dbReference>
<evidence type="ECO:0000256" key="4">
    <source>
        <dbReference type="SAM" id="MobiDB-lite"/>
    </source>
</evidence>
<feature type="region of interest" description="Disordered" evidence="4">
    <location>
        <begin position="289"/>
        <end position="320"/>
    </location>
</feature>
<dbReference type="GO" id="GO:0005783">
    <property type="term" value="C:endoplasmic reticulum"/>
    <property type="evidence" value="ECO:0007669"/>
    <property type="project" value="TreeGrafter"/>
</dbReference>
<dbReference type="InterPro" id="IPR036249">
    <property type="entry name" value="Thioredoxin-like_sf"/>
</dbReference>
<dbReference type="Gene3D" id="3.10.20.90">
    <property type="entry name" value="Phosphatidylinositol 3-kinase Catalytic Subunit, Chain A, domain 1"/>
    <property type="match status" value="1"/>
</dbReference>
<dbReference type="Gene3D" id="3.40.30.10">
    <property type="entry name" value="Glutaredoxin"/>
    <property type="match status" value="1"/>
</dbReference>
<protein>
    <recommendedName>
        <fullName evidence="5">UBX domain-containing protein</fullName>
    </recommendedName>
</protein>
<accession>A0A7R8YP70</accession>
<dbReference type="Gene3D" id="1.10.8.10">
    <property type="entry name" value="DNA helicase RuvA subunit, C-terminal domain"/>
    <property type="match status" value="1"/>
</dbReference>
<dbReference type="CDD" id="cd14414">
    <property type="entry name" value="UBA_FAF2"/>
    <property type="match status" value="1"/>
</dbReference>
<dbReference type="GO" id="GO:0043130">
    <property type="term" value="F:ubiquitin binding"/>
    <property type="evidence" value="ECO:0007669"/>
    <property type="project" value="TreeGrafter"/>
</dbReference>
<dbReference type="Pfam" id="PF22566">
    <property type="entry name" value="UBA_8"/>
    <property type="match status" value="1"/>
</dbReference>
<dbReference type="SUPFAM" id="SSF54236">
    <property type="entry name" value="Ubiquitin-like"/>
    <property type="match status" value="1"/>
</dbReference>
<evidence type="ECO:0000313" key="7">
    <source>
        <dbReference type="Proteomes" id="UP000594454"/>
    </source>
</evidence>
<evidence type="ECO:0000313" key="6">
    <source>
        <dbReference type="EMBL" id="CAD7080011.1"/>
    </source>
</evidence>
<gene>
    <name evidence="6" type="ORF">HERILL_LOCUS3189</name>
</gene>
<keyword evidence="3" id="KW-0175">Coiled coil</keyword>
<feature type="compositionally biased region" description="Basic and acidic residues" evidence="4">
    <location>
        <begin position="305"/>
        <end position="320"/>
    </location>
</feature>
<dbReference type="OMA" id="ILIRHQW"/>